<evidence type="ECO:0000259" key="4">
    <source>
        <dbReference type="Pfam" id="PF17853"/>
    </source>
</evidence>
<dbReference type="InterPro" id="IPR042070">
    <property type="entry name" value="PucR_C-HTH_sf"/>
</dbReference>
<gene>
    <name evidence="5" type="ORF">A5779_15950</name>
</gene>
<proteinExistence type="inferred from homology"/>
<evidence type="ECO:0000259" key="3">
    <source>
        <dbReference type="Pfam" id="PF13556"/>
    </source>
</evidence>
<evidence type="ECO:0000259" key="2">
    <source>
        <dbReference type="Pfam" id="PF07905"/>
    </source>
</evidence>
<feature type="domain" description="CdaR GGDEF-like" evidence="4">
    <location>
        <begin position="289"/>
        <end position="386"/>
    </location>
</feature>
<dbReference type="PANTHER" id="PTHR33744:SF1">
    <property type="entry name" value="DNA-BINDING TRANSCRIPTIONAL ACTIVATOR ADER"/>
    <property type="match status" value="1"/>
</dbReference>
<name>A0A1A0WEW8_MYCPR</name>
<dbReference type="OrthoDB" id="8450798at2"/>
<evidence type="ECO:0000313" key="6">
    <source>
        <dbReference type="Proteomes" id="UP000094008"/>
    </source>
</evidence>
<dbReference type="Proteomes" id="UP000094008">
    <property type="component" value="Unassembled WGS sequence"/>
</dbReference>
<dbReference type="InterPro" id="IPR025736">
    <property type="entry name" value="PucR_C-HTH_dom"/>
</dbReference>
<evidence type="ECO:0000256" key="1">
    <source>
        <dbReference type="ARBA" id="ARBA00006754"/>
    </source>
</evidence>
<accession>A0A1A0WEW8</accession>
<feature type="domain" description="Purine catabolism PurC-like" evidence="2">
    <location>
        <begin position="8"/>
        <end position="125"/>
    </location>
</feature>
<dbReference type="Pfam" id="PF13556">
    <property type="entry name" value="HTH_30"/>
    <property type="match status" value="1"/>
</dbReference>
<comment type="similarity">
    <text evidence="1">Belongs to the CdaR family.</text>
</comment>
<reference evidence="6" key="1">
    <citation type="submission" date="2016-06" db="EMBL/GenBank/DDBJ databases">
        <authorList>
            <person name="Sutton G."/>
            <person name="Brinkac L."/>
            <person name="Sanka R."/>
            <person name="Adams M."/>
            <person name="Lau E."/>
            <person name="Mehaffy C."/>
            <person name="Tameris M."/>
            <person name="Hatherill M."/>
            <person name="Hanekom W."/>
            <person name="Mahomed H."/>
            <person name="Mcshane H."/>
        </authorList>
    </citation>
    <scope>NUCLEOTIDE SEQUENCE [LARGE SCALE GENOMIC DNA]</scope>
    <source>
        <strain evidence="6">852002-10433_SCH5171157</strain>
    </source>
</reference>
<sequence>MALTVRDLTEVDSLGLVLVAGARGADREIAWAHAIELPDPAPYLAGGELVMTTGINIGADADAQFAYVARLAAAGTAALAVDTGTMIADIPPAVRAAGDQLGIPVLEVPASTPFIAIARAVIDALKADELRSVQRVVDDQEVLARATLRGGIPGVVDALADRLSATVVVVDNDGTVLAAGGDDQERLIVVLGEQVQPAHRHGGTHVTADGDAYVTIQNLRAAQPVRGRLAIRTSDPMSNADRLLVAHAVSLISIAIEKPARVVDAEQLLRTAVAREMISGTGAVDGAVLRYFGFEPDDDIVVASFTGAGPLLAAQHVLGRVLTSFLMAPMGDEIVIIVPATGSRRRIRSVIEELEQQTGITVGGGMSRPVGPTDLSTALEQARIAANSGRERFTEFGELSPMGVLLEGRSTAELRVLAAPLDALAGGEDLIPTLAAFLGRNGQMEAAAAELAVHRHTMRNRMRRISQLLGDDLESADTRAQLWLGLKAWQLLASRRPG</sequence>
<dbReference type="InterPro" id="IPR041522">
    <property type="entry name" value="CdaR_GGDEF"/>
</dbReference>
<dbReference type="InterPro" id="IPR012914">
    <property type="entry name" value="PucR_dom"/>
</dbReference>
<comment type="caution">
    <text evidence="5">The sequence shown here is derived from an EMBL/GenBank/DDBJ whole genome shotgun (WGS) entry which is preliminary data.</text>
</comment>
<dbReference type="AlphaFoldDB" id="A0A1A0WEW8"/>
<organism evidence="5 6">
    <name type="scientific">Mycolicibacterium peregrinum</name>
    <name type="common">Mycobacterium peregrinum</name>
    <dbReference type="NCBI Taxonomy" id="43304"/>
    <lineage>
        <taxon>Bacteria</taxon>
        <taxon>Bacillati</taxon>
        <taxon>Actinomycetota</taxon>
        <taxon>Actinomycetes</taxon>
        <taxon>Mycobacteriales</taxon>
        <taxon>Mycobacteriaceae</taxon>
        <taxon>Mycolicibacterium</taxon>
    </lineage>
</organism>
<dbReference type="Gene3D" id="1.10.10.2840">
    <property type="entry name" value="PucR C-terminal helix-turn-helix domain"/>
    <property type="match status" value="1"/>
</dbReference>
<evidence type="ECO:0000313" key="5">
    <source>
        <dbReference type="EMBL" id="OBB96801.1"/>
    </source>
</evidence>
<dbReference type="PANTHER" id="PTHR33744">
    <property type="entry name" value="CARBOHYDRATE DIACID REGULATOR"/>
    <property type="match status" value="1"/>
</dbReference>
<dbReference type="RefSeq" id="WP_064878860.1">
    <property type="nucleotide sequence ID" value="NZ_LZSY01000021.1"/>
</dbReference>
<dbReference type="InterPro" id="IPR051448">
    <property type="entry name" value="CdaR-like_regulators"/>
</dbReference>
<dbReference type="Pfam" id="PF07905">
    <property type="entry name" value="PucR"/>
    <property type="match status" value="1"/>
</dbReference>
<dbReference type="Pfam" id="PF17853">
    <property type="entry name" value="GGDEF_2"/>
    <property type="match status" value="1"/>
</dbReference>
<dbReference type="EMBL" id="LZSY01000021">
    <property type="protein sequence ID" value="OBB96801.1"/>
    <property type="molecule type" value="Genomic_DNA"/>
</dbReference>
<protein>
    <submittedName>
        <fullName evidence="5">PucR family transcriptional regulator</fullName>
    </submittedName>
</protein>
<feature type="domain" description="PucR C-terminal helix-turn-helix" evidence="3">
    <location>
        <begin position="430"/>
        <end position="488"/>
    </location>
</feature>